<sequence length="156" mass="17544">MEKFLSGQCVHHPGEIIYKWYKSPDGVIRDNSEAEQQMWGLETNYWEVKQAWKAVKPNAGLHVHISVKQASGSLQSPVKVEWMDIGATTVPCVKDILMCTEPFLFQLLSCVARGNSKFPLTEDGPRKTQPIEMVITHAISSLNFCLNCQANWLPVA</sequence>
<protein>
    <submittedName>
        <fullName evidence="1">Uncharacterized protein</fullName>
    </submittedName>
</protein>
<accession>V2X1F6</accession>
<dbReference type="HOGENOM" id="CLU_1687082_0_0_1"/>
<name>V2X1F6_MONRO</name>
<evidence type="ECO:0000313" key="1">
    <source>
        <dbReference type="EMBL" id="ESK92968.1"/>
    </source>
</evidence>
<gene>
    <name evidence="1" type="ORF">Moror_9041</name>
</gene>
<dbReference type="EMBL" id="AWSO01000231">
    <property type="protein sequence ID" value="ESK92968.1"/>
    <property type="molecule type" value="Genomic_DNA"/>
</dbReference>
<organism evidence="1 2">
    <name type="scientific">Moniliophthora roreri (strain MCA 2997)</name>
    <name type="common">Cocoa frosty pod rot fungus</name>
    <name type="synonym">Crinipellis roreri</name>
    <dbReference type="NCBI Taxonomy" id="1381753"/>
    <lineage>
        <taxon>Eukaryota</taxon>
        <taxon>Fungi</taxon>
        <taxon>Dikarya</taxon>
        <taxon>Basidiomycota</taxon>
        <taxon>Agaricomycotina</taxon>
        <taxon>Agaricomycetes</taxon>
        <taxon>Agaricomycetidae</taxon>
        <taxon>Agaricales</taxon>
        <taxon>Marasmiineae</taxon>
        <taxon>Marasmiaceae</taxon>
        <taxon>Moniliophthora</taxon>
    </lineage>
</organism>
<evidence type="ECO:0000313" key="2">
    <source>
        <dbReference type="Proteomes" id="UP000017559"/>
    </source>
</evidence>
<dbReference type="Proteomes" id="UP000017559">
    <property type="component" value="Unassembled WGS sequence"/>
</dbReference>
<comment type="caution">
    <text evidence="1">The sequence shown here is derived from an EMBL/GenBank/DDBJ whole genome shotgun (WGS) entry which is preliminary data.</text>
</comment>
<dbReference type="AlphaFoldDB" id="V2X1F6"/>
<dbReference type="KEGG" id="mrr:Moror_9041"/>
<proteinExistence type="predicted"/>
<reference evidence="1 2" key="1">
    <citation type="journal article" date="2014" name="BMC Genomics">
        <title>Genome and secretome analysis of the hemibiotrophic fungal pathogen, Moniliophthora roreri, which causes frosty pod rot disease of cacao: mechanisms of the biotrophic and necrotrophic phases.</title>
        <authorList>
            <person name="Meinhardt L.W."/>
            <person name="Costa G.G.L."/>
            <person name="Thomazella D.P.T."/>
            <person name="Teixeira P.J.P.L."/>
            <person name="Carazzolle M.F."/>
            <person name="Schuster S.C."/>
            <person name="Carlson J.E."/>
            <person name="Guiltinan M.J."/>
            <person name="Mieczkowski P."/>
            <person name="Farmer A."/>
            <person name="Ramaraj T."/>
            <person name="Crozier J."/>
            <person name="Davis R.E."/>
            <person name="Shao J."/>
            <person name="Melnick R.L."/>
            <person name="Pereira G.A.G."/>
            <person name="Bailey B.A."/>
        </authorList>
    </citation>
    <scope>NUCLEOTIDE SEQUENCE [LARGE SCALE GENOMIC DNA]</scope>
    <source>
        <strain evidence="1 2">MCA 2997</strain>
    </source>
</reference>
<dbReference type="OrthoDB" id="3056573at2759"/>
<keyword evidence="2" id="KW-1185">Reference proteome</keyword>
<dbReference type="STRING" id="1381753.V2X1F6"/>